<evidence type="ECO:0000256" key="2">
    <source>
        <dbReference type="ARBA" id="ARBA00022448"/>
    </source>
</evidence>
<dbReference type="InterPro" id="IPR046342">
    <property type="entry name" value="CBS_dom_sf"/>
</dbReference>
<feature type="domain" description="CBS" evidence="10">
    <location>
        <begin position="583"/>
        <end position="645"/>
    </location>
</feature>
<dbReference type="SUPFAM" id="SSF81340">
    <property type="entry name" value="Clc chloride channel"/>
    <property type="match status" value="1"/>
</dbReference>
<evidence type="ECO:0000256" key="7">
    <source>
        <dbReference type="ARBA" id="ARBA00023214"/>
    </source>
</evidence>
<evidence type="ECO:0000256" key="9">
    <source>
        <dbReference type="RuleBase" id="RU361221"/>
    </source>
</evidence>
<keyword evidence="3 9" id="KW-0812">Transmembrane</keyword>
<dbReference type="PRINTS" id="PR00762">
    <property type="entry name" value="CLCHANNEL"/>
</dbReference>
<feature type="transmembrane region" description="Helical" evidence="9">
    <location>
        <begin position="80"/>
        <end position="101"/>
    </location>
</feature>
<gene>
    <name evidence="11" type="primary">GEF2</name>
    <name evidence="11" type="ORF">BN7_4292</name>
</gene>
<dbReference type="SUPFAM" id="SSF54631">
    <property type="entry name" value="CBS-domain pair"/>
    <property type="match status" value="1"/>
</dbReference>
<evidence type="ECO:0000256" key="8">
    <source>
        <dbReference type="PROSITE-ProRule" id="PRU00703"/>
    </source>
</evidence>
<dbReference type="Gene3D" id="1.10.3080.10">
    <property type="entry name" value="Clc chloride channel"/>
    <property type="match status" value="1"/>
</dbReference>
<dbReference type="Proteomes" id="UP000009328">
    <property type="component" value="Unassembled WGS sequence"/>
</dbReference>
<evidence type="ECO:0000256" key="1">
    <source>
        <dbReference type="ARBA" id="ARBA00004141"/>
    </source>
</evidence>
<proteinExistence type="inferred from homology"/>
<dbReference type="GO" id="GO:0005769">
    <property type="term" value="C:early endosome"/>
    <property type="evidence" value="ECO:0007669"/>
    <property type="project" value="TreeGrafter"/>
</dbReference>
<dbReference type="GO" id="GO:0005247">
    <property type="term" value="F:voltage-gated chloride channel activity"/>
    <property type="evidence" value="ECO:0007669"/>
    <property type="project" value="TreeGrafter"/>
</dbReference>
<feature type="transmembrane region" description="Helical" evidence="9">
    <location>
        <begin position="157"/>
        <end position="175"/>
    </location>
</feature>
<feature type="transmembrane region" description="Helical" evidence="9">
    <location>
        <begin position="453"/>
        <end position="472"/>
    </location>
</feature>
<accession>K0KTL7</accession>
<dbReference type="PANTHER" id="PTHR45711">
    <property type="entry name" value="CHLORIDE CHANNEL PROTEIN"/>
    <property type="match status" value="1"/>
</dbReference>
<comment type="subcellular location">
    <subcellularLocation>
        <location evidence="1 9">Membrane</location>
        <topology evidence="1 9">Multi-pass membrane protein</topology>
    </subcellularLocation>
</comment>
<keyword evidence="5 9" id="KW-0406">Ion transport</keyword>
<evidence type="ECO:0000256" key="6">
    <source>
        <dbReference type="ARBA" id="ARBA00023136"/>
    </source>
</evidence>
<dbReference type="GO" id="GO:0005886">
    <property type="term" value="C:plasma membrane"/>
    <property type="evidence" value="ECO:0007669"/>
    <property type="project" value="TreeGrafter"/>
</dbReference>
<name>K0KTL7_WICCF</name>
<feature type="transmembrane region" description="Helical" evidence="9">
    <location>
        <begin position="258"/>
        <end position="282"/>
    </location>
</feature>
<comment type="similarity">
    <text evidence="9">Belongs to the chloride channel (TC 2.A.49) family.</text>
</comment>
<evidence type="ECO:0000256" key="5">
    <source>
        <dbReference type="ARBA" id="ARBA00023065"/>
    </source>
</evidence>
<keyword evidence="2 9" id="KW-0813">Transport</keyword>
<evidence type="ECO:0000256" key="3">
    <source>
        <dbReference type="ARBA" id="ARBA00022692"/>
    </source>
</evidence>
<dbReference type="eggNOG" id="KOG0475">
    <property type="taxonomic scope" value="Eukaryota"/>
</dbReference>
<dbReference type="PROSITE" id="PS51371">
    <property type="entry name" value="CBS"/>
    <property type="match status" value="1"/>
</dbReference>
<dbReference type="Pfam" id="PF00654">
    <property type="entry name" value="Voltage_CLC"/>
    <property type="match status" value="1"/>
</dbReference>
<feature type="transmembrane region" description="Helical" evidence="9">
    <location>
        <begin position="428"/>
        <end position="446"/>
    </location>
</feature>
<sequence length="763" mass="85459">MSTWDLNPDRWDGIPIIEFQEETAFTTNTSPIRQKHYKDLSSIDWPHEYSRERQSKKQNDIQLESSHSKWHAFIRNSSKWIVLIGTGVLIGILTASLDYLYKWLTDLKGGVCKQGVYMTYSNCCKGINEGDVCENWLQWDQVIHINKNAAGSFIYKYFLYLITSLILAVSTAFIVKDTAFIKTSGISEAKTIISGLVIKDYLTLKTMLVKFIGLTLIVSSGMWAGKEGPLVHVSCCCADFIIKRLPSLNNNEAIRRELLLAATAAGISVAFNAPIGGVLFTLEQVTSYFNASDKMWSSFVCCMAGVVVLNSFKENTDVLVTMENQWLSIEMLGFILLGILGGVYGAVFNRLNMWFAQLRERLVKTQGEHFQVLEIIGLSIVTSVITYPLIFPRLPLTTLITRLYKDCAAEESNIIGGLCDDSKFQGSSLLFLTGIVAVLLTSYTFGTSVPAGVLMPSLTIGAIVGRLLGIVFESLQNSNGTLSRLCEENSTLCISPGAYAVVGSAAFLTGVTKMTVWVVVTVFELTGALTYVLPIMITVLVARWTSDKFDEKGCYDLWIQFFGYPYLNEILKPLPLIKSEVFMTPMEKMNVLYVEDRTTVEDLKYLVERDFQGIPVLFKRDDPKLLGWISLSDLKYELDKNYNLSNSTNVTLVENESQELGPGLSFPEYNLIEKNYVNLSPNLPLPTLVEYFFKLKPRFVLFSSGGNFKGTITLKDISRIVELSTNELLKISEQLTGHDDVEDLEDEVDSNEVLFRNEMTNNA</sequence>
<evidence type="ECO:0000259" key="10">
    <source>
        <dbReference type="PROSITE" id="PS51371"/>
    </source>
</evidence>
<protein>
    <recommendedName>
        <fullName evidence="9">Chloride channel protein</fullName>
    </recommendedName>
</protein>
<dbReference type="InterPro" id="IPR000644">
    <property type="entry name" value="CBS_dom"/>
</dbReference>
<dbReference type="HOGENOM" id="CLU_003181_2_2_1"/>
<dbReference type="InterPro" id="IPR014743">
    <property type="entry name" value="Cl-channel_core"/>
</dbReference>
<evidence type="ECO:0000313" key="11">
    <source>
        <dbReference type="EMBL" id="CCH44724.1"/>
    </source>
</evidence>
<feature type="transmembrane region" description="Helical" evidence="9">
    <location>
        <begin position="332"/>
        <end position="351"/>
    </location>
</feature>
<dbReference type="Pfam" id="PF00571">
    <property type="entry name" value="CBS"/>
    <property type="match status" value="1"/>
</dbReference>
<evidence type="ECO:0000313" key="12">
    <source>
        <dbReference type="Proteomes" id="UP000009328"/>
    </source>
</evidence>
<feature type="transmembrane region" description="Helical" evidence="9">
    <location>
        <begin position="372"/>
        <end position="390"/>
    </location>
</feature>
<feature type="transmembrane region" description="Helical" evidence="9">
    <location>
        <begin position="516"/>
        <end position="542"/>
    </location>
</feature>
<organism evidence="11 12">
    <name type="scientific">Wickerhamomyces ciferrii (strain ATCC 14091 / BCRC 22168 / CBS 111 / JCM 3599 / NBRC 0793 / NRRL Y-1031 F-60-10)</name>
    <name type="common">Yeast</name>
    <name type="synonym">Pichia ciferrii</name>
    <dbReference type="NCBI Taxonomy" id="1206466"/>
    <lineage>
        <taxon>Eukaryota</taxon>
        <taxon>Fungi</taxon>
        <taxon>Dikarya</taxon>
        <taxon>Ascomycota</taxon>
        <taxon>Saccharomycotina</taxon>
        <taxon>Saccharomycetes</taxon>
        <taxon>Phaffomycetales</taxon>
        <taxon>Wickerhamomycetaceae</taxon>
        <taxon>Wickerhamomyces</taxon>
    </lineage>
</organism>
<dbReference type="AlphaFoldDB" id="K0KTL7"/>
<dbReference type="InParanoid" id="K0KTL7"/>
<keyword evidence="12" id="KW-1185">Reference proteome</keyword>
<keyword evidence="7 9" id="KW-0868">Chloride</keyword>
<keyword evidence="4 9" id="KW-1133">Transmembrane helix</keyword>
<dbReference type="InterPro" id="IPR001807">
    <property type="entry name" value="ClC"/>
</dbReference>
<comment type="caution">
    <text evidence="9">Lacks conserved residue(s) required for the propagation of feature annotation.</text>
</comment>
<keyword evidence="8" id="KW-0129">CBS domain</keyword>
<dbReference type="GO" id="GO:0005794">
    <property type="term" value="C:Golgi apparatus"/>
    <property type="evidence" value="ECO:0007669"/>
    <property type="project" value="TreeGrafter"/>
</dbReference>
<keyword evidence="6 9" id="KW-0472">Membrane</keyword>
<reference evidence="11 12" key="1">
    <citation type="journal article" date="2012" name="Eukaryot. Cell">
        <title>Draft genome sequence of Wickerhamomyces ciferrii NRRL Y-1031 F-60-10.</title>
        <authorList>
            <person name="Schneider J."/>
            <person name="Andrea H."/>
            <person name="Blom J."/>
            <person name="Jaenicke S."/>
            <person name="Ruckert C."/>
            <person name="Schorsch C."/>
            <person name="Szczepanowski R."/>
            <person name="Farwick M."/>
            <person name="Goesmann A."/>
            <person name="Puhler A."/>
            <person name="Schaffer S."/>
            <person name="Tauch A."/>
            <person name="Kohler T."/>
            <person name="Brinkrolf K."/>
        </authorList>
    </citation>
    <scope>NUCLEOTIDE SEQUENCE [LARGE SCALE GENOMIC DNA]</scope>
    <source>
        <strain evidence="12">ATCC 14091 / BCRC 22168 / CBS 111 / JCM 3599 / NBRC 0793 / NRRL Y-1031 F-60-10</strain>
    </source>
</reference>
<dbReference type="PANTHER" id="PTHR45711:SF6">
    <property type="entry name" value="CHLORIDE CHANNEL PROTEIN"/>
    <property type="match status" value="1"/>
</dbReference>
<evidence type="ECO:0000256" key="4">
    <source>
        <dbReference type="ARBA" id="ARBA00022989"/>
    </source>
</evidence>
<comment type="caution">
    <text evidence="11">The sequence shown here is derived from an EMBL/GenBank/DDBJ whole genome shotgun (WGS) entry which is preliminary data.</text>
</comment>
<dbReference type="STRING" id="1206466.K0KTL7"/>
<dbReference type="EMBL" id="CAIF01000152">
    <property type="protein sequence ID" value="CCH44724.1"/>
    <property type="molecule type" value="Genomic_DNA"/>
</dbReference>